<protein>
    <submittedName>
        <fullName evidence="2">TadE/TadG family type IV pilus assembly protein</fullName>
    </submittedName>
</protein>
<organism evidence="2 3">
    <name type="scientific">Acidimangrovimonas pyrenivorans</name>
    <dbReference type="NCBI Taxonomy" id="2030798"/>
    <lineage>
        <taxon>Bacteria</taxon>
        <taxon>Pseudomonadati</taxon>
        <taxon>Pseudomonadota</taxon>
        <taxon>Alphaproteobacteria</taxon>
        <taxon>Rhodobacterales</taxon>
        <taxon>Paracoccaceae</taxon>
        <taxon>Acidimangrovimonas</taxon>
    </lineage>
</organism>
<keyword evidence="3" id="KW-1185">Reference proteome</keyword>
<dbReference type="RefSeq" id="WP_377833076.1">
    <property type="nucleotide sequence ID" value="NZ_JBHRSK010000005.1"/>
</dbReference>
<name>A0ABV7AH83_9RHOB</name>
<keyword evidence="1" id="KW-0812">Transmembrane</keyword>
<gene>
    <name evidence="2" type="ORF">ACFOES_09740</name>
</gene>
<evidence type="ECO:0000256" key="1">
    <source>
        <dbReference type="SAM" id="Phobius"/>
    </source>
</evidence>
<dbReference type="EMBL" id="JBHRSK010000005">
    <property type="protein sequence ID" value="MFC2968376.1"/>
    <property type="molecule type" value="Genomic_DNA"/>
</dbReference>
<accession>A0ABV7AH83</accession>
<comment type="caution">
    <text evidence="2">The sequence shown here is derived from an EMBL/GenBank/DDBJ whole genome shotgun (WGS) entry which is preliminary data.</text>
</comment>
<proteinExistence type="predicted"/>
<keyword evidence="1" id="KW-1133">Transmembrane helix</keyword>
<reference evidence="3" key="1">
    <citation type="journal article" date="2019" name="Int. J. Syst. Evol. Microbiol.">
        <title>The Global Catalogue of Microorganisms (GCM) 10K type strain sequencing project: providing services to taxonomists for standard genome sequencing and annotation.</title>
        <authorList>
            <consortium name="The Broad Institute Genomics Platform"/>
            <consortium name="The Broad Institute Genome Sequencing Center for Infectious Disease"/>
            <person name="Wu L."/>
            <person name="Ma J."/>
        </authorList>
    </citation>
    <scope>NUCLEOTIDE SEQUENCE [LARGE SCALE GENOMIC DNA]</scope>
    <source>
        <strain evidence="3">KCTC 62192</strain>
    </source>
</reference>
<evidence type="ECO:0000313" key="3">
    <source>
        <dbReference type="Proteomes" id="UP001595443"/>
    </source>
</evidence>
<evidence type="ECO:0000313" key="2">
    <source>
        <dbReference type="EMBL" id="MFC2968376.1"/>
    </source>
</evidence>
<sequence length="185" mass="21155">MRFLFRPFTRFLRDERGTVLVEAVLVLPFLMWGYVATFVYFDAFLTQTINLKSAYTIADLISRQVNVLKPADIEGMKKVYDFLNKTKTTGESGWIRVSDIYWDDTNKVYKVSWSYATDGQPILTNQTINNYASRLPKLAIGDTEIVVETSLTYTPAFNVGISPRTFSQFVVTRPRMAPDVKFSSS</sequence>
<feature type="transmembrane region" description="Helical" evidence="1">
    <location>
        <begin position="20"/>
        <end position="41"/>
    </location>
</feature>
<keyword evidence="1" id="KW-0472">Membrane</keyword>
<dbReference type="Proteomes" id="UP001595443">
    <property type="component" value="Unassembled WGS sequence"/>
</dbReference>